<gene>
    <name evidence="2" type="ORF">ACFQB0_08670</name>
</gene>
<sequence length="387" mass="43479">MTGTGGDSDARRKVQFMVARRKEAQEKALRVVLYVRISSDPGGLEKGVDRQEKDCRILADLLGWQVVRVFRENDTSAYKQKTITLPTGERVRRVIRPQFRELLTLLGRRGAEALIAYDLDRAVRDPRDLEDLIDTKVLAGFQVRSTTGSLRLENDADVAMARVLVAMANKSSADTARRVKRASQQQAEDGRWHGGMAPFGYRMKDSSLIPVPEDAVLVRQGADRILAGDSLYRVVRDWNDANIPSAKGTKWATTALRQILTNPAITGVRTYRPILDDGSLSKEVVLTTQGIWEPLLDREVFEKVGQVIASRGDAYRVERRGRTRLYPFSGMIRCERCGIVMRKQSDFYVCCMPERGACSRRISFAQTNAVILAHSPRRSPRPGSWIA</sequence>
<dbReference type="PROSITE" id="PS51737">
    <property type="entry name" value="RECOMBINASE_DNA_BIND"/>
    <property type="match status" value="1"/>
</dbReference>
<dbReference type="Pfam" id="PF07508">
    <property type="entry name" value="Recombinase"/>
    <property type="match status" value="1"/>
</dbReference>
<dbReference type="SMART" id="SM00857">
    <property type="entry name" value="Resolvase"/>
    <property type="match status" value="1"/>
</dbReference>
<dbReference type="CDD" id="cd00338">
    <property type="entry name" value="Ser_Recombinase"/>
    <property type="match status" value="1"/>
</dbReference>
<reference evidence="3" key="1">
    <citation type="journal article" date="2019" name="Int. J. Syst. Evol. Microbiol.">
        <title>The Global Catalogue of Microorganisms (GCM) 10K type strain sequencing project: providing services to taxonomists for standard genome sequencing and annotation.</title>
        <authorList>
            <consortium name="The Broad Institute Genomics Platform"/>
            <consortium name="The Broad Institute Genome Sequencing Center for Infectious Disease"/>
            <person name="Wu L."/>
            <person name="Ma J."/>
        </authorList>
    </citation>
    <scope>NUCLEOTIDE SEQUENCE [LARGE SCALE GENOMIC DNA]</scope>
    <source>
        <strain evidence="3">CCUG 43304</strain>
    </source>
</reference>
<dbReference type="SUPFAM" id="SSF53041">
    <property type="entry name" value="Resolvase-like"/>
    <property type="match status" value="1"/>
</dbReference>
<protein>
    <submittedName>
        <fullName evidence="2">Recombinase family protein</fullName>
    </submittedName>
</protein>
<dbReference type="PANTHER" id="PTHR30461">
    <property type="entry name" value="DNA-INVERTASE FROM LAMBDOID PROPHAGE"/>
    <property type="match status" value="1"/>
</dbReference>
<keyword evidence="3" id="KW-1185">Reference proteome</keyword>
<dbReference type="InterPro" id="IPR050639">
    <property type="entry name" value="SSR_resolvase"/>
</dbReference>
<feature type="domain" description="Recombinase" evidence="1">
    <location>
        <begin position="198"/>
        <end position="314"/>
    </location>
</feature>
<evidence type="ECO:0000313" key="2">
    <source>
        <dbReference type="EMBL" id="MFC6356179.1"/>
    </source>
</evidence>
<name>A0ABW1VI38_9MICO</name>
<dbReference type="Gene3D" id="3.40.50.1390">
    <property type="entry name" value="Resolvase, N-terminal catalytic domain"/>
    <property type="match status" value="1"/>
</dbReference>
<proteinExistence type="predicted"/>
<accession>A0ABW1VI38</accession>
<dbReference type="PANTHER" id="PTHR30461:SF23">
    <property type="entry name" value="DNA RECOMBINASE-RELATED"/>
    <property type="match status" value="1"/>
</dbReference>
<dbReference type="InterPro" id="IPR038109">
    <property type="entry name" value="DNA_bind_recomb_sf"/>
</dbReference>
<dbReference type="Proteomes" id="UP001596306">
    <property type="component" value="Unassembled WGS sequence"/>
</dbReference>
<comment type="caution">
    <text evidence="2">The sequence shown here is derived from an EMBL/GenBank/DDBJ whole genome shotgun (WGS) entry which is preliminary data.</text>
</comment>
<dbReference type="InterPro" id="IPR036162">
    <property type="entry name" value="Resolvase-like_N_sf"/>
</dbReference>
<dbReference type="Gene3D" id="3.90.1750.20">
    <property type="entry name" value="Putative Large Serine Recombinase, Chain B, Domain 2"/>
    <property type="match status" value="1"/>
</dbReference>
<dbReference type="EMBL" id="JBHSTP010000002">
    <property type="protein sequence ID" value="MFC6356179.1"/>
    <property type="molecule type" value="Genomic_DNA"/>
</dbReference>
<evidence type="ECO:0000259" key="1">
    <source>
        <dbReference type="PROSITE" id="PS51737"/>
    </source>
</evidence>
<dbReference type="InterPro" id="IPR011109">
    <property type="entry name" value="DNA_bind_recombinase_dom"/>
</dbReference>
<organism evidence="2 3">
    <name type="scientific">Luethyella okanaganae</name>
    <dbReference type="NCBI Taxonomy" id="69372"/>
    <lineage>
        <taxon>Bacteria</taxon>
        <taxon>Bacillati</taxon>
        <taxon>Actinomycetota</taxon>
        <taxon>Actinomycetes</taxon>
        <taxon>Micrococcales</taxon>
        <taxon>Microbacteriaceae</taxon>
        <taxon>Luethyella</taxon>
    </lineage>
</organism>
<dbReference type="Pfam" id="PF00239">
    <property type="entry name" value="Resolvase"/>
    <property type="match status" value="1"/>
</dbReference>
<dbReference type="InterPro" id="IPR006119">
    <property type="entry name" value="Resolv_N"/>
</dbReference>
<evidence type="ECO:0000313" key="3">
    <source>
        <dbReference type="Proteomes" id="UP001596306"/>
    </source>
</evidence>